<evidence type="ECO:0000256" key="11">
    <source>
        <dbReference type="ARBA" id="ARBA00023273"/>
    </source>
</evidence>
<comment type="caution">
    <text evidence="14">The sequence shown here is derived from an EMBL/GenBank/DDBJ whole genome shotgun (WGS) entry which is preliminary data.</text>
</comment>
<keyword evidence="9" id="KW-0505">Motor protein</keyword>
<sequence>MKFKQQALEGDPRKARMNLDDPNPDNLPGPLRVCALAMQQIKDFKEHLPLVAVLCNKGLRARHWKSLNKAAGFDITPNAGTSLRKVVQMELGGFLKEFEVVSCGASREYSLELSLANMRQAWCDTHLVHTIHPEVGVQILAGLDEAREIVEDHLITTHTIKNSPFVGPFIDDVKEWQCVLRKVQEALSIWMKVQSVWVELTPIFTTPDFPPQLPDETQVYLEVTKKWKDVMDLTVKAKNLLVVVTDDKVLSEVTECLENTLIMQKAVLNYLDNKRRVFPRLYFLSNEELTSLLCEKDVNLLQNHLRKCFDGVHSLHLDDQKAIYAVSSIEGEVVLLNKKVPTHHARDSIEHWLLEFQKSIRDTLQTKTCAGVERWTRKGGGGTDMDSLLPPWPLQVTLAVRHIFWTAEVQQAIGGGTQALQECAARVEVGLGLQ</sequence>
<evidence type="ECO:0000256" key="9">
    <source>
        <dbReference type="ARBA" id="ARBA00023175"/>
    </source>
</evidence>
<dbReference type="GO" id="GO:0005930">
    <property type="term" value="C:axoneme"/>
    <property type="evidence" value="ECO:0007669"/>
    <property type="project" value="UniProtKB-SubCell"/>
</dbReference>
<keyword evidence="7" id="KW-0175">Coiled coil</keyword>
<accession>A0AAN9ADZ8</accession>
<keyword evidence="6" id="KW-0243">Dynein</keyword>
<feature type="compositionally biased region" description="Basic and acidic residues" evidence="12">
    <location>
        <begin position="10"/>
        <end position="19"/>
    </location>
</feature>
<reference evidence="14 15" key="1">
    <citation type="submission" date="2023-11" db="EMBL/GenBank/DDBJ databases">
        <title>Halocaridina rubra genome assembly.</title>
        <authorList>
            <person name="Smith C."/>
        </authorList>
    </citation>
    <scope>NUCLEOTIDE SEQUENCE [LARGE SCALE GENOMIC DNA]</scope>
    <source>
        <strain evidence="14">EP-1</strain>
        <tissue evidence="14">Whole</tissue>
    </source>
</reference>
<evidence type="ECO:0000313" key="15">
    <source>
        <dbReference type="Proteomes" id="UP001381693"/>
    </source>
</evidence>
<evidence type="ECO:0000256" key="5">
    <source>
        <dbReference type="ARBA" id="ARBA00022840"/>
    </source>
</evidence>
<dbReference type="GO" id="GO:0045505">
    <property type="term" value="F:dynein intermediate chain binding"/>
    <property type="evidence" value="ECO:0007669"/>
    <property type="project" value="InterPro"/>
</dbReference>
<evidence type="ECO:0000256" key="3">
    <source>
        <dbReference type="ARBA" id="ARBA00022701"/>
    </source>
</evidence>
<evidence type="ECO:0000256" key="10">
    <source>
        <dbReference type="ARBA" id="ARBA00023212"/>
    </source>
</evidence>
<keyword evidence="3" id="KW-0493">Microtubule</keyword>
<evidence type="ECO:0000256" key="12">
    <source>
        <dbReference type="SAM" id="MobiDB-lite"/>
    </source>
</evidence>
<dbReference type="Gene3D" id="3.20.180.20">
    <property type="entry name" value="Dynein heavy chain, N-terminal domain 2"/>
    <property type="match status" value="1"/>
</dbReference>
<evidence type="ECO:0000256" key="1">
    <source>
        <dbReference type="ARBA" id="ARBA00004430"/>
    </source>
</evidence>
<name>A0AAN9ADZ8_HALRR</name>
<keyword evidence="11" id="KW-0966">Cell projection</keyword>
<dbReference type="InterPro" id="IPR026983">
    <property type="entry name" value="DHC"/>
</dbReference>
<dbReference type="InterPro" id="IPR042222">
    <property type="entry name" value="Dynein_2_N"/>
</dbReference>
<dbReference type="PANTHER" id="PTHR45703:SF1">
    <property type="entry name" value="DYNEINS HEAVY CHAIN"/>
    <property type="match status" value="1"/>
</dbReference>
<dbReference type="GO" id="GO:0005524">
    <property type="term" value="F:ATP binding"/>
    <property type="evidence" value="ECO:0007669"/>
    <property type="project" value="UniProtKB-KW"/>
</dbReference>
<dbReference type="GO" id="GO:0007018">
    <property type="term" value="P:microtubule-based movement"/>
    <property type="evidence" value="ECO:0007669"/>
    <property type="project" value="InterPro"/>
</dbReference>
<dbReference type="Pfam" id="PF08393">
    <property type="entry name" value="DHC_N2"/>
    <property type="match status" value="1"/>
</dbReference>
<keyword evidence="15" id="KW-1185">Reference proteome</keyword>
<keyword evidence="2" id="KW-0963">Cytoplasm</keyword>
<gene>
    <name evidence="14" type="ORF">SK128_017531</name>
</gene>
<dbReference type="GO" id="GO:0051959">
    <property type="term" value="F:dynein light intermediate chain binding"/>
    <property type="evidence" value="ECO:0007669"/>
    <property type="project" value="InterPro"/>
</dbReference>
<keyword evidence="4" id="KW-0547">Nucleotide-binding</keyword>
<dbReference type="GO" id="GO:0005874">
    <property type="term" value="C:microtubule"/>
    <property type="evidence" value="ECO:0007669"/>
    <property type="project" value="UniProtKB-KW"/>
</dbReference>
<feature type="region of interest" description="Disordered" evidence="12">
    <location>
        <begin position="1"/>
        <end position="24"/>
    </location>
</feature>
<evidence type="ECO:0000259" key="13">
    <source>
        <dbReference type="Pfam" id="PF08393"/>
    </source>
</evidence>
<evidence type="ECO:0000256" key="7">
    <source>
        <dbReference type="ARBA" id="ARBA00023054"/>
    </source>
</evidence>
<dbReference type="Gene3D" id="1.10.287.2620">
    <property type="match status" value="1"/>
</dbReference>
<evidence type="ECO:0000256" key="4">
    <source>
        <dbReference type="ARBA" id="ARBA00022741"/>
    </source>
</evidence>
<evidence type="ECO:0000256" key="6">
    <source>
        <dbReference type="ARBA" id="ARBA00023017"/>
    </source>
</evidence>
<dbReference type="GO" id="GO:0030286">
    <property type="term" value="C:dynein complex"/>
    <property type="evidence" value="ECO:0007669"/>
    <property type="project" value="UniProtKB-KW"/>
</dbReference>
<keyword evidence="10" id="KW-0206">Cytoskeleton</keyword>
<dbReference type="InterPro" id="IPR013602">
    <property type="entry name" value="Dynein_heavy_linker"/>
</dbReference>
<keyword evidence="5" id="KW-0067">ATP-binding</keyword>
<dbReference type="Gene3D" id="1.20.140.100">
    <property type="entry name" value="Dynein heavy chain, N-terminal domain 2"/>
    <property type="match status" value="1"/>
</dbReference>
<evidence type="ECO:0000313" key="14">
    <source>
        <dbReference type="EMBL" id="KAK7080902.1"/>
    </source>
</evidence>
<dbReference type="InterPro" id="IPR042228">
    <property type="entry name" value="Dynein_linker_3"/>
</dbReference>
<keyword evidence="8" id="KW-0969">Cilium</keyword>
<feature type="domain" description="Dynein heavy chain linker" evidence="13">
    <location>
        <begin position="31"/>
        <end position="367"/>
    </location>
</feature>
<evidence type="ECO:0000256" key="8">
    <source>
        <dbReference type="ARBA" id="ARBA00023069"/>
    </source>
</evidence>
<proteinExistence type="predicted"/>
<dbReference type="EMBL" id="JAXCGZ010005755">
    <property type="protein sequence ID" value="KAK7080902.1"/>
    <property type="molecule type" value="Genomic_DNA"/>
</dbReference>
<protein>
    <recommendedName>
        <fullName evidence="13">Dynein heavy chain linker domain-containing protein</fullName>
    </recommendedName>
</protein>
<dbReference type="Proteomes" id="UP001381693">
    <property type="component" value="Unassembled WGS sequence"/>
</dbReference>
<evidence type="ECO:0000256" key="2">
    <source>
        <dbReference type="ARBA" id="ARBA00022490"/>
    </source>
</evidence>
<dbReference type="PANTHER" id="PTHR45703">
    <property type="entry name" value="DYNEIN HEAVY CHAIN"/>
    <property type="match status" value="1"/>
</dbReference>
<comment type="subcellular location">
    <subcellularLocation>
        <location evidence="1">Cytoplasm</location>
        <location evidence="1">Cytoskeleton</location>
        <location evidence="1">Cilium axoneme</location>
    </subcellularLocation>
</comment>
<dbReference type="FunFam" id="1.10.287.2620:FF:000002">
    <property type="entry name" value="Dynein heavy chain 2, axonemal"/>
    <property type="match status" value="1"/>
</dbReference>
<organism evidence="14 15">
    <name type="scientific">Halocaridina rubra</name>
    <name type="common">Hawaiian red shrimp</name>
    <dbReference type="NCBI Taxonomy" id="373956"/>
    <lineage>
        <taxon>Eukaryota</taxon>
        <taxon>Metazoa</taxon>
        <taxon>Ecdysozoa</taxon>
        <taxon>Arthropoda</taxon>
        <taxon>Crustacea</taxon>
        <taxon>Multicrustacea</taxon>
        <taxon>Malacostraca</taxon>
        <taxon>Eumalacostraca</taxon>
        <taxon>Eucarida</taxon>
        <taxon>Decapoda</taxon>
        <taxon>Pleocyemata</taxon>
        <taxon>Caridea</taxon>
        <taxon>Atyoidea</taxon>
        <taxon>Atyidae</taxon>
        <taxon>Halocaridina</taxon>
    </lineage>
</organism>
<dbReference type="AlphaFoldDB" id="A0AAN9ADZ8"/>